<comment type="similarity">
    <text evidence="1">Belongs to the glycosyl hydrolase 39 family.</text>
</comment>
<keyword evidence="3 6" id="KW-0326">Glycosidase</keyword>
<protein>
    <submittedName>
        <fullName evidence="6">GH39</fullName>
        <ecNumber evidence="6">3.2.1.37</ecNumber>
    </submittedName>
</protein>
<evidence type="ECO:0000259" key="5">
    <source>
        <dbReference type="Pfam" id="PF01229"/>
    </source>
</evidence>
<dbReference type="AlphaFoldDB" id="A0A6J4SBM5"/>
<feature type="region of interest" description="Disordered" evidence="4">
    <location>
        <begin position="1"/>
        <end position="27"/>
    </location>
</feature>
<dbReference type="Gene3D" id="3.20.20.80">
    <property type="entry name" value="Glycosidases"/>
    <property type="match status" value="1"/>
</dbReference>
<evidence type="ECO:0000256" key="1">
    <source>
        <dbReference type="ARBA" id="ARBA00008875"/>
    </source>
</evidence>
<dbReference type="PANTHER" id="PTHR12631:SF10">
    <property type="entry name" value="BETA-XYLOSIDASE-LIKE PROTEIN-RELATED"/>
    <property type="match status" value="1"/>
</dbReference>
<proteinExistence type="inferred from homology"/>
<accession>A0A6J4SBM5</accession>
<name>A0A6J4SBM5_9ACTN</name>
<dbReference type="SUPFAM" id="SSF51011">
    <property type="entry name" value="Glycosyl hydrolase domain"/>
    <property type="match status" value="1"/>
</dbReference>
<sequence>MCLEGESMPRIEQSSGPPPFTPASEPATPRIASARVAVDCADARGPVERIWTSVGYDELNWTYTPSGERALGVIGAVAERPYHVRTHYIFNSGIGWSLPHWGAGNVYHEDANGEPYYDFTIADRLYDAIVGAGHVPLVELAFTPRALVPDDARERFAYTPSPTLPGEYEAGHWSFPPKDYRKWGGLVRALVAHCAERYGPERVRGWLWELWNEPDIFYWRGTPQEYYALYDVTANAVLSALPGARVGGPATTGDLLGNGPAFLRGFLGHCERAGTPLHFVSFHTKGAHFRPWRVYGPVGAEAPEKQSPSSLKMLREVRTGLEIVAEHARYRDLPCVVDECDASVPAHWGAYDNANYGYRNTEYFAVFQCKLMKKLLDLNDACGARVHQATTWSFYFEGERFFEGTRSLFTAGLVQKPVLNAYRMLARLGCTRLAAEADRAWPLGRLDAGEAGMPEEVDALATRDGDGRIAVLVWRHADDQYLADKLEAEVEVTLRGLAPEATSARVRHYRIDAYHSNSHAIWRDLGAPQDPTREQLRTIEERQGLETVEPDRVERIDAGALTLTVRMPLPAVSLLEVTPRY</sequence>
<dbReference type="Gene3D" id="2.60.40.1500">
    <property type="entry name" value="Glycosyl hydrolase domain, family 39"/>
    <property type="match status" value="1"/>
</dbReference>
<dbReference type="InterPro" id="IPR051923">
    <property type="entry name" value="Glycosyl_Hydrolase_39"/>
</dbReference>
<dbReference type="GO" id="GO:0009044">
    <property type="term" value="F:xylan 1,4-beta-xylosidase activity"/>
    <property type="evidence" value="ECO:0007669"/>
    <property type="project" value="UniProtKB-EC"/>
</dbReference>
<dbReference type="Pfam" id="PF01229">
    <property type="entry name" value="Glyco_hydro_39"/>
    <property type="match status" value="1"/>
</dbReference>
<organism evidence="6">
    <name type="scientific">uncultured Rubrobacteraceae bacterium</name>
    <dbReference type="NCBI Taxonomy" id="349277"/>
    <lineage>
        <taxon>Bacteria</taxon>
        <taxon>Bacillati</taxon>
        <taxon>Actinomycetota</taxon>
        <taxon>Rubrobacteria</taxon>
        <taxon>Rubrobacterales</taxon>
        <taxon>Rubrobacteraceae</taxon>
        <taxon>environmental samples</taxon>
    </lineage>
</organism>
<gene>
    <name evidence="6" type="ORF">AVDCRST_MAG12-2031</name>
</gene>
<dbReference type="InterPro" id="IPR049166">
    <property type="entry name" value="GH39_cat"/>
</dbReference>
<keyword evidence="2 6" id="KW-0378">Hydrolase</keyword>
<dbReference type="EC" id="3.2.1.37" evidence="6"/>
<dbReference type="EMBL" id="CADCVK010000309">
    <property type="protein sequence ID" value="CAA9489943.1"/>
    <property type="molecule type" value="Genomic_DNA"/>
</dbReference>
<dbReference type="SUPFAM" id="SSF51445">
    <property type="entry name" value="(Trans)glycosidases"/>
    <property type="match status" value="1"/>
</dbReference>
<dbReference type="InterPro" id="IPR017853">
    <property type="entry name" value="GH"/>
</dbReference>
<evidence type="ECO:0000256" key="3">
    <source>
        <dbReference type="ARBA" id="ARBA00023295"/>
    </source>
</evidence>
<evidence type="ECO:0000313" key="6">
    <source>
        <dbReference type="EMBL" id="CAA9489943.1"/>
    </source>
</evidence>
<evidence type="ECO:0000256" key="4">
    <source>
        <dbReference type="SAM" id="MobiDB-lite"/>
    </source>
</evidence>
<evidence type="ECO:0000256" key="2">
    <source>
        <dbReference type="ARBA" id="ARBA00022801"/>
    </source>
</evidence>
<feature type="domain" description="Glycosyl hydrolases family 39 N-terminal catalytic" evidence="5">
    <location>
        <begin position="105"/>
        <end position="541"/>
    </location>
</feature>
<dbReference type="PANTHER" id="PTHR12631">
    <property type="entry name" value="ALPHA-L-IDURONIDASE"/>
    <property type="match status" value="1"/>
</dbReference>
<reference evidence="6" key="1">
    <citation type="submission" date="2020-02" db="EMBL/GenBank/DDBJ databases">
        <authorList>
            <person name="Meier V. D."/>
        </authorList>
    </citation>
    <scope>NUCLEOTIDE SEQUENCE</scope>
    <source>
        <strain evidence="6">AVDCRST_MAG12</strain>
    </source>
</reference>